<dbReference type="RefSeq" id="WP_255060831.1">
    <property type="nucleotide sequence ID" value="NZ_JANDBD010000005.1"/>
</dbReference>
<keyword evidence="3" id="KW-1185">Reference proteome</keyword>
<sequence length="503" mass="52261">MTGLFPLLPRRSRAVFGIAFASVVGLLLATALWRWQPPLIALVGLGLPLLFLAYVLESGAVTRLSARVLVFVAVLSVALGVAWALGTDAAAAREDGDALGIPPSTTWLVVTALAVPAAFVLCLLAPVLLVRFRRPGSRESINGYLVGMLSAAGFIGSSTCTRLAPSFVAGIDTESTRSVTNLAVAAMVQGVAIPVTAAAVAGAVGVGLWFAPPAPRPSWYAATSPAPPIAFAVIAFLGLGVLDIVAPPFGVQMAIYALLAVLALVVLRVVLRATLPDGEAPPNAPARHTRRLTVALTVAVVGVTAGSQALATALAPTPPAYVCPPDCGRPPIAEPVSTNPRFTARSGEFSVSYPGEGTAYEATFEDNGVVLKLGAGDGGVLRLFGQPAEGRSAREIAKQLIADHYRDATFAYEVPNALVGYHLGYGEVDDVFPSASVGDDSRNRVLVMVAVKNDYALVAAGAGPFREFSPDFGSGHPSGANFLLALDMGKYVNSFRWRDDPPR</sequence>
<protein>
    <submittedName>
        <fullName evidence="2">Zinc ribbon domain-containing protein</fullName>
    </submittedName>
</protein>
<organism evidence="2 3">
    <name type="scientific">Mycolicibacterium arenosum</name>
    <dbReference type="NCBI Taxonomy" id="2952157"/>
    <lineage>
        <taxon>Bacteria</taxon>
        <taxon>Bacillati</taxon>
        <taxon>Actinomycetota</taxon>
        <taxon>Actinomycetes</taxon>
        <taxon>Mycobacteriales</taxon>
        <taxon>Mycobacteriaceae</taxon>
        <taxon>Mycolicibacterium</taxon>
    </lineage>
</organism>
<evidence type="ECO:0000313" key="2">
    <source>
        <dbReference type="EMBL" id="MCP9273542.1"/>
    </source>
</evidence>
<keyword evidence="1" id="KW-1133">Transmembrane helix</keyword>
<feature type="transmembrane region" description="Helical" evidence="1">
    <location>
        <begin position="68"/>
        <end position="86"/>
    </location>
</feature>
<accession>A0ABT1M523</accession>
<comment type="caution">
    <text evidence="2">The sequence shown here is derived from an EMBL/GenBank/DDBJ whole genome shotgun (WGS) entry which is preliminary data.</text>
</comment>
<feature type="transmembrane region" description="Helical" evidence="1">
    <location>
        <begin position="253"/>
        <end position="271"/>
    </location>
</feature>
<dbReference type="Proteomes" id="UP001651690">
    <property type="component" value="Unassembled WGS sequence"/>
</dbReference>
<feature type="transmembrane region" description="Helical" evidence="1">
    <location>
        <begin position="218"/>
        <end position="241"/>
    </location>
</feature>
<feature type="transmembrane region" description="Helical" evidence="1">
    <location>
        <begin position="39"/>
        <end position="56"/>
    </location>
</feature>
<keyword evidence="1" id="KW-0812">Transmembrane</keyword>
<proteinExistence type="predicted"/>
<feature type="transmembrane region" description="Helical" evidence="1">
    <location>
        <begin position="106"/>
        <end position="129"/>
    </location>
</feature>
<evidence type="ECO:0000313" key="3">
    <source>
        <dbReference type="Proteomes" id="UP001651690"/>
    </source>
</evidence>
<feature type="transmembrane region" description="Helical" evidence="1">
    <location>
        <begin position="141"/>
        <end position="164"/>
    </location>
</feature>
<gene>
    <name evidence="2" type="ORF">NM203_15240</name>
</gene>
<feature type="transmembrane region" description="Helical" evidence="1">
    <location>
        <begin position="184"/>
        <end position="211"/>
    </location>
</feature>
<feature type="transmembrane region" description="Helical" evidence="1">
    <location>
        <begin position="292"/>
        <end position="315"/>
    </location>
</feature>
<name>A0ABT1M523_9MYCO</name>
<feature type="transmembrane region" description="Helical" evidence="1">
    <location>
        <begin position="12"/>
        <end position="33"/>
    </location>
</feature>
<keyword evidence="1" id="KW-0472">Membrane</keyword>
<evidence type="ECO:0000256" key="1">
    <source>
        <dbReference type="SAM" id="Phobius"/>
    </source>
</evidence>
<dbReference type="EMBL" id="JANDBD010000005">
    <property type="protein sequence ID" value="MCP9273542.1"/>
    <property type="molecule type" value="Genomic_DNA"/>
</dbReference>
<reference evidence="2 3" key="1">
    <citation type="submission" date="2022-06" db="EMBL/GenBank/DDBJ databases">
        <title>Mycolicibacterium sp. CAU 1645 isolated from seawater.</title>
        <authorList>
            <person name="Kim W."/>
        </authorList>
    </citation>
    <scope>NUCLEOTIDE SEQUENCE [LARGE SCALE GENOMIC DNA]</scope>
    <source>
        <strain evidence="2 3">CAU 1645</strain>
    </source>
</reference>